<dbReference type="InterPro" id="IPR043136">
    <property type="entry name" value="B30.2/SPRY_sf"/>
</dbReference>
<dbReference type="Proteomes" id="UP001497457">
    <property type="component" value="Chromosome 1b"/>
</dbReference>
<feature type="region of interest" description="Disordered" evidence="1">
    <location>
        <begin position="191"/>
        <end position="230"/>
    </location>
</feature>
<evidence type="ECO:0000313" key="4">
    <source>
        <dbReference type="Proteomes" id="UP001497457"/>
    </source>
</evidence>
<feature type="region of interest" description="Disordered" evidence="1">
    <location>
        <begin position="34"/>
        <end position="55"/>
    </location>
</feature>
<dbReference type="InterPro" id="IPR003877">
    <property type="entry name" value="SPRY_dom"/>
</dbReference>
<dbReference type="Pfam" id="PF00622">
    <property type="entry name" value="SPRY"/>
    <property type="match status" value="1"/>
</dbReference>
<evidence type="ECO:0000259" key="2">
    <source>
        <dbReference type="Pfam" id="PF00622"/>
    </source>
</evidence>
<keyword evidence="4" id="KW-1185">Reference proteome</keyword>
<organism evidence="3 4">
    <name type="scientific">Urochloa decumbens</name>
    <dbReference type="NCBI Taxonomy" id="240449"/>
    <lineage>
        <taxon>Eukaryota</taxon>
        <taxon>Viridiplantae</taxon>
        <taxon>Streptophyta</taxon>
        <taxon>Embryophyta</taxon>
        <taxon>Tracheophyta</taxon>
        <taxon>Spermatophyta</taxon>
        <taxon>Magnoliopsida</taxon>
        <taxon>Liliopsida</taxon>
        <taxon>Poales</taxon>
        <taxon>Poaceae</taxon>
        <taxon>PACMAD clade</taxon>
        <taxon>Panicoideae</taxon>
        <taxon>Panicodae</taxon>
        <taxon>Paniceae</taxon>
        <taxon>Melinidinae</taxon>
        <taxon>Urochloa</taxon>
    </lineage>
</organism>
<protein>
    <recommendedName>
        <fullName evidence="2">SPRY domain-containing protein</fullName>
    </recommendedName>
</protein>
<reference evidence="3" key="1">
    <citation type="submission" date="2024-10" db="EMBL/GenBank/DDBJ databases">
        <authorList>
            <person name="Ryan C."/>
        </authorList>
    </citation>
    <scope>NUCLEOTIDE SEQUENCE [LARGE SCALE GENOMIC DNA]</scope>
</reference>
<proteinExistence type="predicted"/>
<dbReference type="InterPro" id="IPR044736">
    <property type="entry name" value="Gid1/RanBPM/SPLA_SPRY"/>
</dbReference>
<evidence type="ECO:0000256" key="1">
    <source>
        <dbReference type="SAM" id="MobiDB-lite"/>
    </source>
</evidence>
<sequence>MAKLWLRLLLAFGLPVVALVAAAFLAYRRRRSRPRNAPPELPVDGPAAAASPAASPGLSKLNMKYSAASGRVGLRFQQLHQHQHHHHHRVDVRHRAGPGGIGGGGAFQWADHPRLVTEAAENGWAQFVFAVAPPRSKSASNSPLWGTCPVCDAGTASRDTAEAAWELPTGSSERMQAVRLNPSTAAAAAAAASSRKQWLPGGIPSPLRGGSGGDSDAAGKDTTSNSNHPGGALCVARMSLPLPGPPLAGAPFPQDAYFEITIIYLNTRRPEWSASRASRRGRDGAGAGSESDRVKLISFAPDAAKDDDPVVQESRAGGKDDQLQDSKQRHLQVMSLGLAAASAAPARAAMAGTYASSIGFHSNGAVYLDGMKLVYETEKSSWAGVDKVVGCGFEPAKRKVFFTVDGQLVHAVSCNAEAYGSPLYPVVASGFDVMALVNLGQGKFRYAPANARRTANPCFVRAASSADARGGGGSGGMGLEFDDSGELFSMGRVDSGWMEAMRLTKSRKDSVAGSGAASVGDPEAESDLFEISLRD</sequence>
<evidence type="ECO:0000313" key="3">
    <source>
        <dbReference type="EMBL" id="CAL4886716.1"/>
    </source>
</evidence>
<feature type="region of interest" description="Disordered" evidence="1">
    <location>
        <begin position="305"/>
        <end position="326"/>
    </location>
</feature>
<feature type="compositionally biased region" description="Low complexity" evidence="1">
    <location>
        <begin position="46"/>
        <end position="55"/>
    </location>
</feature>
<dbReference type="EMBL" id="OZ075111">
    <property type="protein sequence ID" value="CAL4886716.1"/>
    <property type="molecule type" value="Genomic_DNA"/>
</dbReference>
<dbReference type="CDD" id="cd12885">
    <property type="entry name" value="SPRY_RanBP_like"/>
    <property type="match status" value="1"/>
</dbReference>
<feature type="compositionally biased region" description="Basic and acidic residues" evidence="1">
    <location>
        <begin position="316"/>
        <end position="326"/>
    </location>
</feature>
<dbReference type="Gene3D" id="2.60.120.920">
    <property type="match status" value="1"/>
</dbReference>
<dbReference type="SUPFAM" id="SSF49899">
    <property type="entry name" value="Concanavalin A-like lectins/glucanases"/>
    <property type="match status" value="1"/>
</dbReference>
<feature type="region of interest" description="Disordered" evidence="1">
    <location>
        <begin position="272"/>
        <end position="292"/>
    </location>
</feature>
<accession>A0ABC8VA09</accession>
<dbReference type="AlphaFoldDB" id="A0ABC8VA09"/>
<dbReference type="InterPro" id="IPR013320">
    <property type="entry name" value="ConA-like_dom_sf"/>
</dbReference>
<feature type="region of interest" description="Disordered" evidence="1">
    <location>
        <begin position="506"/>
        <end position="535"/>
    </location>
</feature>
<feature type="domain" description="SPRY" evidence="2">
    <location>
        <begin position="330"/>
        <end position="441"/>
    </location>
</feature>
<name>A0ABC8VA09_9POAL</name>
<gene>
    <name evidence="3" type="ORF">URODEC1_LOCUS1307</name>
</gene>